<dbReference type="Proteomes" id="UP000770717">
    <property type="component" value="Unassembled WGS sequence"/>
</dbReference>
<dbReference type="EMBL" id="WNTK01000007">
    <property type="protein sequence ID" value="KAG9480702.1"/>
    <property type="molecule type" value="Genomic_DNA"/>
</dbReference>
<proteinExistence type="predicted"/>
<gene>
    <name evidence="2" type="ORF">GDO78_012259</name>
</gene>
<evidence type="ECO:0000256" key="1">
    <source>
        <dbReference type="SAM" id="SignalP"/>
    </source>
</evidence>
<protein>
    <recommendedName>
        <fullName evidence="4">Myeloid-derived growth factor</fullName>
    </recommendedName>
</protein>
<dbReference type="GO" id="GO:0045766">
    <property type="term" value="P:positive regulation of angiogenesis"/>
    <property type="evidence" value="ECO:0007669"/>
    <property type="project" value="TreeGrafter"/>
</dbReference>
<dbReference type="InterPro" id="IPR018887">
    <property type="entry name" value="MYDGF"/>
</dbReference>
<name>A0A8J6F398_ELECQ</name>
<dbReference type="GO" id="GO:0001938">
    <property type="term" value="P:positive regulation of endothelial cell proliferation"/>
    <property type="evidence" value="ECO:0007669"/>
    <property type="project" value="TreeGrafter"/>
</dbReference>
<dbReference type="AlphaFoldDB" id="A0A8J6F398"/>
<organism evidence="2 3">
    <name type="scientific">Eleutherodactylus coqui</name>
    <name type="common">Puerto Rican coqui</name>
    <dbReference type="NCBI Taxonomy" id="57060"/>
    <lineage>
        <taxon>Eukaryota</taxon>
        <taxon>Metazoa</taxon>
        <taxon>Chordata</taxon>
        <taxon>Craniata</taxon>
        <taxon>Vertebrata</taxon>
        <taxon>Euteleostomi</taxon>
        <taxon>Amphibia</taxon>
        <taxon>Batrachia</taxon>
        <taxon>Anura</taxon>
        <taxon>Neobatrachia</taxon>
        <taxon>Hyloidea</taxon>
        <taxon>Eleutherodactylidae</taxon>
        <taxon>Eleutherodactylinae</taxon>
        <taxon>Eleutherodactylus</taxon>
        <taxon>Eleutherodactylus</taxon>
    </lineage>
</organism>
<feature type="signal peptide" evidence="1">
    <location>
        <begin position="1"/>
        <end position="20"/>
    </location>
</feature>
<dbReference type="Pfam" id="PF10572">
    <property type="entry name" value="UPF0556"/>
    <property type="match status" value="1"/>
</dbReference>
<evidence type="ECO:0000313" key="2">
    <source>
        <dbReference type="EMBL" id="KAG9480702.1"/>
    </source>
</evidence>
<accession>A0A8J6F398</accession>
<reference evidence="2" key="1">
    <citation type="thesis" date="2020" institute="ProQuest LLC" country="789 East Eisenhower Parkway, Ann Arbor, MI, USA">
        <title>Comparative Genomics and Chromosome Evolution.</title>
        <authorList>
            <person name="Mudd A.B."/>
        </authorList>
    </citation>
    <scope>NUCLEOTIDE SEQUENCE</scope>
    <source>
        <strain evidence="2">HN-11 Male</strain>
        <tissue evidence="2">Kidney and liver</tissue>
    </source>
</reference>
<evidence type="ECO:0000313" key="3">
    <source>
        <dbReference type="Proteomes" id="UP000770717"/>
    </source>
</evidence>
<evidence type="ECO:0008006" key="4">
    <source>
        <dbReference type="Google" id="ProtNLM"/>
    </source>
</evidence>
<dbReference type="GO" id="GO:0005615">
    <property type="term" value="C:extracellular space"/>
    <property type="evidence" value="ECO:0007669"/>
    <property type="project" value="TreeGrafter"/>
</dbReference>
<keyword evidence="3" id="KW-1185">Reference proteome</keyword>
<keyword evidence="1" id="KW-0732">Signal</keyword>
<dbReference type="OrthoDB" id="10061830at2759"/>
<feature type="chain" id="PRO_5035227996" description="Myeloid-derived growth factor" evidence="1">
    <location>
        <begin position="21"/>
        <end position="149"/>
    </location>
</feature>
<dbReference type="PANTHER" id="PTHR31230">
    <property type="entry name" value="MYELOID-DERIVED GROWTH FACTOR MYDGF"/>
    <property type="match status" value="1"/>
</dbReference>
<dbReference type="PANTHER" id="PTHR31230:SF1">
    <property type="entry name" value="MYELOID-DERIVED GROWTH FACTOR"/>
    <property type="match status" value="1"/>
</dbReference>
<comment type="caution">
    <text evidence="2">The sequence shown here is derived from an EMBL/GenBank/DDBJ whole genome shotgun (WGS) entry which is preliminary data.</text>
</comment>
<sequence>MMSAVLGALLLLLCRTGADGGAEEFDVKPGGLDYTVTRSWGSFSCSFSYAAQGGTNEKWQMSIEVDDASGSFSCLIWRPSGTSYLYFMRFKAEVSGGKIESCEAFSQADKPLKKSEYEIKDTSVAAVPGGFSSSLSMLKIVVKKTHGEL</sequence>